<dbReference type="Pfam" id="PF00651">
    <property type="entry name" value="BTB"/>
    <property type="match status" value="2"/>
</dbReference>
<accession>A0A6A5GAY5</accession>
<evidence type="ECO:0000313" key="3">
    <source>
        <dbReference type="Proteomes" id="UP000483820"/>
    </source>
</evidence>
<sequence>MIRQEPKLHFLYENVNLDSFFKPEPVCQELDFAAFEDVHAKSVFRIDKKADLEISLRRDGPPEHTWLARGLMKIVLWNENFEIDGSYPAIFCNEKPFHMIDLMSRKALRSEVGDDIFNVEISIKFDKWEGLKVMKLFQFDHRYLDSNLNLNVQGQDFYVRSKTLFKEIPAFREYLEQNFEPGTKKYELNELQGEKSVAAFNTMLQVAFRCTFITNIHEVGELLSLAFRFDYPTLKQKCEYYLINEPETNWMEKLVFADLYNLLLLKHHVFSHTIGLAQVYKNLHLNRLLETSTLRSILSKVTELKKLKKYEDAPSTGWNPLCLSEITENRWGRMKRNPLCANAPEPDVTATFERFESTFMPKHFGVELITPEFSFVESTMSLFSYKVQLGPDHRLLFKIDWNDVRTGNFVWSVGASVFLRLQYLGSEKWEYSERIRFDNDHPTIFFDGIHIQKVFPGGVEHLLDGLGKNSTLPKVEIMIVVESIKGLELIPVENSLEAIEEMDDEWILQPSRNHPIVCCGKYLYVDKEVLRSKSRVFTKIFEQTYEPITIPMSFEKFESFSSLLDILHGEDVFFNYQNVFHIIELSRAFETEEVLLRGVDWLIEEPGMEKLEKLEAADKYSIPELQRHMTESIVDVDELYAMFKNPNRFSRRMLQILIERLMNLPIPASDEDREFE</sequence>
<proteinExistence type="predicted"/>
<evidence type="ECO:0000313" key="2">
    <source>
        <dbReference type="EMBL" id="KAF1752170.1"/>
    </source>
</evidence>
<dbReference type="EMBL" id="WUAV01000005">
    <property type="protein sequence ID" value="KAF1752170.1"/>
    <property type="molecule type" value="Genomic_DNA"/>
</dbReference>
<dbReference type="KEGG" id="crq:GCK72_018724"/>
<organism evidence="2 3">
    <name type="scientific">Caenorhabditis remanei</name>
    <name type="common">Caenorhabditis vulgaris</name>
    <dbReference type="NCBI Taxonomy" id="31234"/>
    <lineage>
        <taxon>Eukaryota</taxon>
        <taxon>Metazoa</taxon>
        <taxon>Ecdysozoa</taxon>
        <taxon>Nematoda</taxon>
        <taxon>Chromadorea</taxon>
        <taxon>Rhabditida</taxon>
        <taxon>Rhabditina</taxon>
        <taxon>Rhabditomorpha</taxon>
        <taxon>Rhabditoidea</taxon>
        <taxon>Rhabditidae</taxon>
        <taxon>Peloderinae</taxon>
        <taxon>Caenorhabditis</taxon>
    </lineage>
</organism>
<feature type="domain" description="BTB" evidence="1">
    <location>
        <begin position="512"/>
        <end position="576"/>
    </location>
</feature>
<dbReference type="SMART" id="SM00225">
    <property type="entry name" value="BTB"/>
    <property type="match status" value="2"/>
</dbReference>
<dbReference type="PANTHER" id="PTHR47022">
    <property type="entry name" value="BTB AND MATH DOMAIN-CONTAINING PROTEIN 36-RELATED"/>
    <property type="match status" value="1"/>
</dbReference>
<evidence type="ECO:0000259" key="1">
    <source>
        <dbReference type="PROSITE" id="PS50097"/>
    </source>
</evidence>
<dbReference type="CDD" id="cd01165">
    <property type="entry name" value="BTB_POZ"/>
    <property type="match status" value="1"/>
</dbReference>
<reference evidence="2 3" key="1">
    <citation type="submission" date="2019-12" db="EMBL/GenBank/DDBJ databases">
        <title>Chromosome-level assembly of the Caenorhabditis remanei genome.</title>
        <authorList>
            <person name="Teterina A.A."/>
            <person name="Willis J.H."/>
            <person name="Phillips P.C."/>
        </authorList>
    </citation>
    <scope>NUCLEOTIDE SEQUENCE [LARGE SCALE GENOMIC DNA]</scope>
    <source>
        <strain evidence="2 3">PX506</strain>
        <tissue evidence="2">Whole organism</tissue>
    </source>
</reference>
<dbReference type="SUPFAM" id="SSF54695">
    <property type="entry name" value="POZ domain"/>
    <property type="match status" value="2"/>
</dbReference>
<comment type="caution">
    <text evidence="2">The sequence shown here is derived from an EMBL/GenBank/DDBJ whole genome shotgun (WGS) entry which is preliminary data.</text>
</comment>
<protein>
    <recommendedName>
        <fullName evidence="1">BTB domain-containing protein</fullName>
    </recommendedName>
</protein>
<dbReference type="CTD" id="9825449"/>
<name>A0A6A5GAY5_CAERE</name>
<dbReference type="AlphaFoldDB" id="A0A6A5GAY5"/>
<dbReference type="InterPro" id="IPR000210">
    <property type="entry name" value="BTB/POZ_dom"/>
</dbReference>
<gene>
    <name evidence="2" type="ORF">GCK72_018724</name>
</gene>
<dbReference type="PANTHER" id="PTHR47022:SF1">
    <property type="entry name" value="BTB AND MATH DOMAIN-CONTAINING PROTEIN 36-RELATED"/>
    <property type="match status" value="1"/>
</dbReference>
<dbReference type="PROSITE" id="PS50097">
    <property type="entry name" value="BTB"/>
    <property type="match status" value="1"/>
</dbReference>
<dbReference type="Proteomes" id="UP000483820">
    <property type="component" value="Chromosome V"/>
</dbReference>
<dbReference type="InterPro" id="IPR011333">
    <property type="entry name" value="SKP1/BTB/POZ_sf"/>
</dbReference>
<dbReference type="Gene3D" id="3.30.710.10">
    <property type="entry name" value="Potassium Channel Kv1.1, Chain A"/>
    <property type="match status" value="2"/>
</dbReference>
<dbReference type="GeneID" id="9825449"/>
<dbReference type="RefSeq" id="XP_003110538.2">
    <property type="nucleotide sequence ID" value="XM_003110490.2"/>
</dbReference>